<comment type="caution">
    <text evidence="7">The sequence shown here is derived from an EMBL/GenBank/DDBJ whole genome shotgun (WGS) entry which is preliminary data.</text>
</comment>
<evidence type="ECO:0000256" key="2">
    <source>
        <dbReference type="ARBA" id="ARBA00022679"/>
    </source>
</evidence>
<dbReference type="Gene3D" id="3.40.630.30">
    <property type="match status" value="1"/>
</dbReference>
<evidence type="ECO:0000256" key="6">
    <source>
        <dbReference type="RuleBase" id="RU361135"/>
    </source>
</evidence>
<dbReference type="PRINTS" id="PR01549">
    <property type="entry name" value="AUTOINDCRSYN"/>
</dbReference>
<dbReference type="RefSeq" id="WP_197312657.1">
    <property type="nucleotide sequence ID" value="NZ_JADZLT010000055.1"/>
</dbReference>
<dbReference type="EC" id="2.3.1.184" evidence="6"/>
<evidence type="ECO:0000256" key="4">
    <source>
        <dbReference type="ARBA" id="ARBA00022929"/>
    </source>
</evidence>
<dbReference type="GO" id="GO:0061579">
    <property type="term" value="F:N-acyl homoserine lactone synthase activity"/>
    <property type="evidence" value="ECO:0007669"/>
    <property type="project" value="UniProtKB-UniRule"/>
</dbReference>
<dbReference type="GO" id="GO:0007165">
    <property type="term" value="P:signal transduction"/>
    <property type="evidence" value="ECO:0007669"/>
    <property type="project" value="TreeGrafter"/>
</dbReference>
<keyword evidence="2 6" id="KW-0808">Transferase</keyword>
<evidence type="ECO:0000313" key="7">
    <source>
        <dbReference type="EMBL" id="MBH0239577.1"/>
    </source>
</evidence>
<dbReference type="InterPro" id="IPR001690">
    <property type="entry name" value="Autoind_synthase"/>
</dbReference>
<keyword evidence="1 5" id="KW-0673">Quorum sensing</keyword>
<dbReference type="AlphaFoldDB" id="A0A931I475"/>
<evidence type="ECO:0000256" key="5">
    <source>
        <dbReference type="PROSITE-ProRule" id="PRU00533"/>
    </source>
</evidence>
<evidence type="ECO:0000256" key="1">
    <source>
        <dbReference type="ARBA" id="ARBA00022654"/>
    </source>
</evidence>
<dbReference type="SUPFAM" id="SSF55729">
    <property type="entry name" value="Acyl-CoA N-acyltransferases (Nat)"/>
    <property type="match status" value="1"/>
</dbReference>
<gene>
    <name evidence="7" type="ORF">I5731_17275</name>
</gene>
<evidence type="ECO:0000313" key="8">
    <source>
        <dbReference type="Proteomes" id="UP000631694"/>
    </source>
</evidence>
<accession>A0A931I475</accession>
<comment type="catalytic activity">
    <reaction evidence="6">
        <text>a fatty acyl-[ACP] + S-adenosyl-L-methionine = an N-acyl-L-homoserine lactone + S-methyl-5'-thioadenosine + holo-[ACP] + H(+)</text>
        <dbReference type="Rhea" id="RHEA:10096"/>
        <dbReference type="Rhea" id="RHEA-COMP:9685"/>
        <dbReference type="Rhea" id="RHEA-COMP:14125"/>
        <dbReference type="ChEBI" id="CHEBI:15378"/>
        <dbReference type="ChEBI" id="CHEBI:17509"/>
        <dbReference type="ChEBI" id="CHEBI:55474"/>
        <dbReference type="ChEBI" id="CHEBI:59789"/>
        <dbReference type="ChEBI" id="CHEBI:64479"/>
        <dbReference type="ChEBI" id="CHEBI:138651"/>
        <dbReference type="EC" id="2.3.1.184"/>
    </reaction>
</comment>
<dbReference type="PANTHER" id="PTHR39322">
    <property type="entry name" value="ACYL-HOMOSERINE-LACTONE SYNTHASE"/>
    <property type="match status" value="1"/>
</dbReference>
<evidence type="ECO:0000256" key="3">
    <source>
        <dbReference type="ARBA" id="ARBA00022691"/>
    </source>
</evidence>
<dbReference type="GO" id="GO:0009372">
    <property type="term" value="P:quorum sensing"/>
    <property type="evidence" value="ECO:0007669"/>
    <property type="project" value="UniProtKB-UniRule"/>
</dbReference>
<dbReference type="Proteomes" id="UP000631694">
    <property type="component" value="Unassembled WGS sequence"/>
</dbReference>
<dbReference type="InterPro" id="IPR016181">
    <property type="entry name" value="Acyl_CoA_acyltransferase"/>
</dbReference>
<dbReference type="PROSITE" id="PS51187">
    <property type="entry name" value="AUTOINDUCER_SYNTH_2"/>
    <property type="match status" value="1"/>
</dbReference>
<dbReference type="PANTHER" id="PTHR39322:SF1">
    <property type="entry name" value="ISOVALERYL-HOMOSERINE LACTONE SYNTHASE"/>
    <property type="match status" value="1"/>
</dbReference>
<keyword evidence="4 5" id="KW-0071">Autoinducer synthesis</keyword>
<sequence length="216" mass="24101">MVHVISADNAHRYTEVLEACHRLRHRIFVEKRGWTDIARDDGREIDQFDTAAAVHFAAVGEDGEVLAYARILPTTGPHLLSDVYPWLCQRAEIPRGPHIVEWTRHCVDTDRLSGQAAVQASNELILAVLEWCEARGISHATCQGDPLWITRTLQLGFGVDPLGLPQMVGDELVVALLFEIGERAIKRTRAVCGRRGARRPERAPMAPQLPELALHV</sequence>
<keyword evidence="3 6" id="KW-0949">S-adenosyl-L-methionine</keyword>
<protein>
    <recommendedName>
        <fullName evidence="6">Acyl-homoserine-lactone synthase</fullName>
        <ecNumber evidence="6">2.3.1.184</ecNumber>
    </recommendedName>
    <alternativeName>
        <fullName evidence="6">Autoinducer synthesis protein</fullName>
    </alternativeName>
</protein>
<reference evidence="7" key="1">
    <citation type="submission" date="2020-12" db="EMBL/GenBank/DDBJ databases">
        <title>Methylobrevis albus sp. nov., isolated from fresh water lack sediment.</title>
        <authorList>
            <person name="Zou Q."/>
        </authorList>
    </citation>
    <scope>NUCLEOTIDE SEQUENCE</scope>
    <source>
        <strain evidence="7">L22</strain>
    </source>
</reference>
<dbReference type="EMBL" id="JADZLT010000055">
    <property type="protein sequence ID" value="MBH0239577.1"/>
    <property type="molecule type" value="Genomic_DNA"/>
</dbReference>
<keyword evidence="8" id="KW-1185">Reference proteome</keyword>
<comment type="similarity">
    <text evidence="5 6">Belongs to the autoinducer synthase family.</text>
</comment>
<name>A0A931I475_9HYPH</name>
<organism evidence="7 8">
    <name type="scientific">Methylobrevis albus</name>
    <dbReference type="NCBI Taxonomy" id="2793297"/>
    <lineage>
        <taxon>Bacteria</taxon>
        <taxon>Pseudomonadati</taxon>
        <taxon>Pseudomonadota</taxon>
        <taxon>Alphaproteobacteria</taxon>
        <taxon>Hyphomicrobiales</taxon>
        <taxon>Pleomorphomonadaceae</taxon>
        <taxon>Methylobrevis</taxon>
    </lineage>
</organism>
<dbReference type="Pfam" id="PF00765">
    <property type="entry name" value="Autoind_synth"/>
    <property type="match status" value="1"/>
</dbReference>
<proteinExistence type="inferred from homology"/>